<proteinExistence type="predicted"/>
<dbReference type="EMBL" id="CABVMM010000021">
    <property type="protein sequence ID" value="VVV02440.1"/>
    <property type="molecule type" value="Genomic_DNA"/>
</dbReference>
<keyword evidence="2" id="KW-1185">Reference proteome</keyword>
<evidence type="ECO:0000313" key="1">
    <source>
        <dbReference type="EMBL" id="VVV02440.1"/>
    </source>
</evidence>
<reference evidence="1" key="1">
    <citation type="submission" date="2019-09" db="EMBL/GenBank/DDBJ databases">
        <authorList>
            <person name="Rodrigo-Torres L."/>
            <person name="Arahal R. D."/>
            <person name="Lucena T."/>
        </authorList>
    </citation>
    <scope>NUCLEOTIDE SEQUENCE</scope>
    <source>
        <strain evidence="1">ISS653</strain>
    </source>
</reference>
<accession>A0AC61YDR2</accession>
<comment type="caution">
    <text evidence="1">The sequence shown here is derived from an EMBL/GenBank/DDBJ whole genome shotgun (WGS) entry which is preliminary data.</text>
</comment>
<organism evidence="1 2">
    <name type="scientific">Mesonia oceanica</name>
    <dbReference type="NCBI Taxonomy" id="2687242"/>
    <lineage>
        <taxon>Bacteria</taxon>
        <taxon>Pseudomonadati</taxon>
        <taxon>Bacteroidota</taxon>
        <taxon>Flavobacteriia</taxon>
        <taxon>Flavobacteriales</taxon>
        <taxon>Flavobacteriaceae</taxon>
        <taxon>Mesonia</taxon>
    </lineage>
</organism>
<evidence type="ECO:0000313" key="2">
    <source>
        <dbReference type="Proteomes" id="UP000356253"/>
    </source>
</evidence>
<sequence length="144" mass="16601">MPLIYFNCPQKTFTPEIKDILAEQLTTIALKVENLPDTDFVKSTCWIYFNEYPRENVYHGGFNKGTHVISLEINAFKGGLDRAQKKEFIVRFTNCIHKYAGFDSDQLSPVYIIFRDIETQNWGVLGNIIQLEDLKNPPDNAKPI</sequence>
<protein>
    <submittedName>
        <fullName evidence="1">Uncharacterized protein</fullName>
    </submittedName>
</protein>
<dbReference type="Proteomes" id="UP000356253">
    <property type="component" value="Unassembled WGS sequence"/>
</dbReference>
<gene>
    <name evidence="1" type="ORF">FVB9532_03739</name>
</gene>
<name>A0AC61YDR2_9FLAO</name>